<evidence type="ECO:0000313" key="10">
    <source>
        <dbReference type="EMBL" id="GIL30944.1"/>
    </source>
</evidence>
<keyword evidence="5 8" id="KW-1133">Transmembrane helix</keyword>
<dbReference type="Pfam" id="PF18916">
    <property type="entry name" value="Lycopene_cyc"/>
    <property type="match status" value="1"/>
</dbReference>
<evidence type="ECO:0000259" key="9">
    <source>
        <dbReference type="Pfam" id="PF18916"/>
    </source>
</evidence>
<feature type="domain" description="Lycopene cyclase" evidence="9">
    <location>
        <begin position="12"/>
        <end position="96"/>
    </location>
</feature>
<dbReference type="Proteomes" id="UP000614996">
    <property type="component" value="Unassembled WGS sequence"/>
</dbReference>
<evidence type="ECO:0000256" key="1">
    <source>
        <dbReference type="ARBA" id="ARBA00004141"/>
    </source>
</evidence>
<dbReference type="GO" id="GO:0045436">
    <property type="term" value="F:lycopene beta cyclase activity"/>
    <property type="evidence" value="ECO:0007669"/>
    <property type="project" value="UniProtKB-ARBA"/>
</dbReference>
<evidence type="ECO:0000313" key="11">
    <source>
        <dbReference type="Proteomes" id="UP000614996"/>
    </source>
</evidence>
<evidence type="ECO:0000256" key="8">
    <source>
        <dbReference type="SAM" id="Phobius"/>
    </source>
</evidence>
<organism evidence="10 11">
    <name type="scientific">Actinocatenispora comari</name>
    <dbReference type="NCBI Taxonomy" id="2807577"/>
    <lineage>
        <taxon>Bacteria</taxon>
        <taxon>Bacillati</taxon>
        <taxon>Actinomycetota</taxon>
        <taxon>Actinomycetes</taxon>
        <taxon>Micromonosporales</taxon>
        <taxon>Micromonosporaceae</taxon>
        <taxon>Actinocatenispora</taxon>
    </lineage>
</organism>
<feature type="transmembrane region" description="Helical" evidence="8">
    <location>
        <begin position="6"/>
        <end position="24"/>
    </location>
</feature>
<evidence type="ECO:0000256" key="3">
    <source>
        <dbReference type="ARBA" id="ARBA00022692"/>
    </source>
</evidence>
<evidence type="ECO:0000256" key="7">
    <source>
        <dbReference type="ARBA" id="ARBA00023235"/>
    </source>
</evidence>
<comment type="subcellular location">
    <subcellularLocation>
        <location evidence="1">Membrane</location>
        <topology evidence="1">Multi-pass membrane protein</topology>
    </subcellularLocation>
</comment>
<proteinExistence type="predicted"/>
<dbReference type="NCBIfam" id="TIGR03462">
    <property type="entry name" value="CarR_dom_SF"/>
    <property type="match status" value="1"/>
</dbReference>
<keyword evidence="6 8" id="KW-0472">Membrane</keyword>
<reference evidence="11" key="1">
    <citation type="journal article" date="2021" name="Int. J. Syst. Evol. Microbiol.">
        <title>Actinocatenispora comari sp. nov., an endophytic actinomycete isolated from aerial parts of Comarum salesowianum.</title>
        <authorList>
            <person name="Oyunbileg N."/>
            <person name="Iizaka Y."/>
            <person name="Hamada M."/>
            <person name="Davaapurev B.O."/>
            <person name="Fukumoto A."/>
            <person name="Tsetseg B."/>
            <person name="Kato F."/>
            <person name="Tamura T."/>
            <person name="Batkhuu J."/>
            <person name="Anzai Y."/>
        </authorList>
    </citation>
    <scope>NUCLEOTIDE SEQUENCE [LARGE SCALE GENOMIC DNA]</scope>
    <source>
        <strain evidence="11">NUM-2625</strain>
    </source>
</reference>
<dbReference type="InterPro" id="IPR017825">
    <property type="entry name" value="Lycopene_cyclase_dom"/>
</dbReference>
<evidence type="ECO:0000256" key="2">
    <source>
        <dbReference type="ARBA" id="ARBA00004829"/>
    </source>
</evidence>
<dbReference type="GO" id="GO:0016117">
    <property type="term" value="P:carotenoid biosynthetic process"/>
    <property type="evidence" value="ECO:0007669"/>
    <property type="project" value="UniProtKB-KW"/>
</dbReference>
<dbReference type="GO" id="GO:0016872">
    <property type="term" value="F:intramolecular lyase activity"/>
    <property type="evidence" value="ECO:0007669"/>
    <property type="project" value="InterPro"/>
</dbReference>
<evidence type="ECO:0000256" key="6">
    <source>
        <dbReference type="ARBA" id="ARBA00023136"/>
    </source>
</evidence>
<keyword evidence="4" id="KW-0125">Carotenoid biosynthesis</keyword>
<gene>
    <name evidence="10" type="ORF">NUM_61980</name>
</gene>
<sequence length="122" mass="13174">MAAVIGEYTLGAIVAPLVAVALALVLRTGLLRRGRFWLTVAITMAFQIPVDGVLTRLSDPIVSYRPGATCGIRFPWDIPIEDFGFGFALVVCTLSIWVRLRQGSATEATGSRREVTTAGSHR</sequence>
<dbReference type="GO" id="GO:0016020">
    <property type="term" value="C:membrane"/>
    <property type="evidence" value="ECO:0007669"/>
    <property type="project" value="UniProtKB-SubCell"/>
</dbReference>
<accession>A0A8J4AGR2</accession>
<evidence type="ECO:0000256" key="4">
    <source>
        <dbReference type="ARBA" id="ARBA00022746"/>
    </source>
</evidence>
<name>A0A8J4AGR2_9ACTN</name>
<dbReference type="EMBL" id="BOPO01000128">
    <property type="protein sequence ID" value="GIL30944.1"/>
    <property type="molecule type" value="Genomic_DNA"/>
</dbReference>
<comment type="pathway">
    <text evidence="2">Carotenoid biosynthesis.</text>
</comment>
<evidence type="ECO:0000256" key="5">
    <source>
        <dbReference type="ARBA" id="ARBA00022989"/>
    </source>
</evidence>
<comment type="caution">
    <text evidence="10">The sequence shown here is derived from an EMBL/GenBank/DDBJ whole genome shotgun (WGS) entry which is preliminary data.</text>
</comment>
<keyword evidence="3 8" id="KW-0812">Transmembrane</keyword>
<dbReference type="AlphaFoldDB" id="A0A8J4AGR2"/>
<protein>
    <recommendedName>
        <fullName evidence="9">Lycopene cyclase domain-containing protein</fullName>
    </recommendedName>
</protein>
<keyword evidence="11" id="KW-1185">Reference proteome</keyword>
<keyword evidence="7" id="KW-0413">Isomerase</keyword>